<reference evidence="2" key="1">
    <citation type="journal article" date="2022" name="Mol. Ecol. Resour.">
        <title>The genomes of chicory, endive, great burdock and yacon provide insights into Asteraceae palaeo-polyploidization history and plant inulin production.</title>
        <authorList>
            <person name="Fan W."/>
            <person name="Wang S."/>
            <person name="Wang H."/>
            <person name="Wang A."/>
            <person name="Jiang F."/>
            <person name="Liu H."/>
            <person name="Zhao H."/>
            <person name="Xu D."/>
            <person name="Zhang Y."/>
        </authorList>
    </citation>
    <scope>NUCLEOTIDE SEQUENCE [LARGE SCALE GENOMIC DNA]</scope>
    <source>
        <strain evidence="2">cv. Punajuju</strain>
    </source>
</reference>
<proteinExistence type="predicted"/>
<accession>A0ACB9E1W6</accession>
<protein>
    <submittedName>
        <fullName evidence="1">Uncharacterized protein</fullName>
    </submittedName>
</protein>
<gene>
    <name evidence="1" type="ORF">L2E82_24819</name>
</gene>
<comment type="caution">
    <text evidence="1">The sequence shown here is derived from an EMBL/GenBank/DDBJ whole genome shotgun (WGS) entry which is preliminary data.</text>
</comment>
<organism evidence="1 2">
    <name type="scientific">Cichorium intybus</name>
    <name type="common">Chicory</name>
    <dbReference type="NCBI Taxonomy" id="13427"/>
    <lineage>
        <taxon>Eukaryota</taxon>
        <taxon>Viridiplantae</taxon>
        <taxon>Streptophyta</taxon>
        <taxon>Embryophyta</taxon>
        <taxon>Tracheophyta</taxon>
        <taxon>Spermatophyta</taxon>
        <taxon>Magnoliopsida</taxon>
        <taxon>eudicotyledons</taxon>
        <taxon>Gunneridae</taxon>
        <taxon>Pentapetalae</taxon>
        <taxon>asterids</taxon>
        <taxon>campanulids</taxon>
        <taxon>Asterales</taxon>
        <taxon>Asteraceae</taxon>
        <taxon>Cichorioideae</taxon>
        <taxon>Cichorieae</taxon>
        <taxon>Cichoriinae</taxon>
        <taxon>Cichorium</taxon>
    </lineage>
</organism>
<reference evidence="1 2" key="2">
    <citation type="journal article" date="2022" name="Mol. Ecol. Resour.">
        <title>The genomes of chicory, endive, great burdock and yacon provide insights into Asteraceae paleo-polyploidization history and plant inulin production.</title>
        <authorList>
            <person name="Fan W."/>
            <person name="Wang S."/>
            <person name="Wang H."/>
            <person name="Wang A."/>
            <person name="Jiang F."/>
            <person name="Liu H."/>
            <person name="Zhao H."/>
            <person name="Xu D."/>
            <person name="Zhang Y."/>
        </authorList>
    </citation>
    <scope>NUCLEOTIDE SEQUENCE [LARGE SCALE GENOMIC DNA]</scope>
    <source>
        <strain evidence="2">cv. Punajuju</strain>
        <tissue evidence="1">Leaves</tissue>
    </source>
</reference>
<dbReference type="EMBL" id="CM042012">
    <property type="protein sequence ID" value="KAI3752782.1"/>
    <property type="molecule type" value="Genomic_DNA"/>
</dbReference>
<name>A0ACB9E1W6_CICIN</name>
<dbReference type="Proteomes" id="UP001055811">
    <property type="component" value="Linkage Group LG04"/>
</dbReference>
<evidence type="ECO:0000313" key="2">
    <source>
        <dbReference type="Proteomes" id="UP001055811"/>
    </source>
</evidence>
<sequence length="684" mass="75572">MANPYFKELQGTSNEEARASSSLRHTSERGRQRDREGECSGEDGERQFRFNGHGRICAIVRLWRIVRWWLCDDGLILPNWGADNKSSSSLGCCILQSESKNVHRCIQREELQEPMLASISRERIKRSMNLYSKQKRAGPRLERRNAVKNIDYDASTSSSSFDSQSAPRTRSLDINSLSDRSSFRIGGSDGELDLIFSTLGLSPDDFAIPTAAWEAHKSYSPGGCFQSTSGLRHSRLVSTRELPESDSSVSSESKISFSDDEDKSDGEYSRLAKAGEARVLVTNGIKKRDDVIVGGINENRLANDCSETSNGVGLADAERVRVLEDGGDDNTDETVKRRHPVAESGIRGPRPPLLAPPPPMSRAIVDHMGSNWDLIRSFAPRDNEDLSSDEPVGAIASSNESTNPTNGMITSIIEATGSDTLDDENEGPSTAPSEHEYSLSSIGSFGSFNNWQKGDILGSGSFGTVYEGFNEAGNFFAVKEVSLLDQGSQGKQSIFQLEQEISLLSQFHHENIVRYLGTDTDGGKLYIFLELVTKGSLAKLYQKYELRDSQVSAYTRQILSGLNYLHERKVVHRDIKCANILVDANGYVKLADFGLAKATTLNDIKSCKGTPYWMAPEVVNNSRSNNGYGLAADIWSLGCTVLEMLTRKIPYSHLEGMQALFRIGRVVAHFTKFQHQKITGHDMT</sequence>
<keyword evidence="2" id="KW-1185">Reference proteome</keyword>
<evidence type="ECO:0000313" key="1">
    <source>
        <dbReference type="EMBL" id="KAI3752782.1"/>
    </source>
</evidence>